<evidence type="ECO:0000256" key="3">
    <source>
        <dbReference type="ARBA" id="ARBA00022763"/>
    </source>
</evidence>
<evidence type="ECO:0000256" key="4">
    <source>
        <dbReference type="ARBA" id="ARBA00022842"/>
    </source>
</evidence>
<keyword evidence="5 10" id="KW-0223">Dioxygenase</keyword>
<dbReference type="EMBL" id="QKTX01000001">
    <property type="protein sequence ID" value="PZV87328.1"/>
    <property type="molecule type" value="Genomic_DNA"/>
</dbReference>
<keyword evidence="4" id="KW-0460">Magnesium</keyword>
<dbReference type="GO" id="GO:0016787">
    <property type="term" value="F:hydrolase activity"/>
    <property type="evidence" value="ECO:0007669"/>
    <property type="project" value="UniProtKB-ARBA"/>
</dbReference>
<evidence type="ECO:0000256" key="5">
    <source>
        <dbReference type="ARBA" id="ARBA00022964"/>
    </source>
</evidence>
<dbReference type="GO" id="GO:0016705">
    <property type="term" value="F:oxidoreductase activity, acting on paired donors, with incorporation or reduction of molecular oxygen"/>
    <property type="evidence" value="ECO:0007669"/>
    <property type="project" value="UniProtKB-ARBA"/>
</dbReference>
<keyword evidence="6" id="KW-0560">Oxidoreductase</keyword>
<evidence type="ECO:0000256" key="2">
    <source>
        <dbReference type="ARBA" id="ARBA00022723"/>
    </source>
</evidence>
<name>A0A326S2X1_9BACT</name>
<keyword evidence="2" id="KW-0479">Metal-binding</keyword>
<protein>
    <submittedName>
        <fullName evidence="10">Alkylated DNA repair dioxygenase AlkB</fullName>
    </submittedName>
</protein>
<dbReference type="FunFam" id="2.60.120.590:FF:000004">
    <property type="entry name" value="DNA oxidative demethylase ALKBH2"/>
    <property type="match status" value="1"/>
</dbReference>
<evidence type="ECO:0000313" key="10">
    <source>
        <dbReference type="EMBL" id="PZV87328.1"/>
    </source>
</evidence>
<dbReference type="InterPro" id="IPR027450">
    <property type="entry name" value="AlkB-like"/>
</dbReference>
<keyword evidence="7" id="KW-0408">Iron</keyword>
<comment type="cofactor">
    <cofactor evidence="1">
        <name>Fe(2+)</name>
        <dbReference type="ChEBI" id="CHEBI:29033"/>
    </cofactor>
</comment>
<evidence type="ECO:0000256" key="1">
    <source>
        <dbReference type="ARBA" id="ARBA00001954"/>
    </source>
</evidence>
<dbReference type="PROSITE" id="PS51471">
    <property type="entry name" value="FE2OG_OXY"/>
    <property type="match status" value="1"/>
</dbReference>
<comment type="caution">
    <text evidence="10">The sequence shown here is derived from an EMBL/GenBank/DDBJ whole genome shotgun (WGS) entry which is preliminary data.</text>
</comment>
<evidence type="ECO:0000259" key="9">
    <source>
        <dbReference type="PROSITE" id="PS51471"/>
    </source>
</evidence>
<evidence type="ECO:0000256" key="8">
    <source>
        <dbReference type="ARBA" id="ARBA00023204"/>
    </source>
</evidence>
<dbReference type="GO" id="GO:0140097">
    <property type="term" value="F:catalytic activity, acting on DNA"/>
    <property type="evidence" value="ECO:0007669"/>
    <property type="project" value="UniProtKB-ARBA"/>
</dbReference>
<dbReference type="PANTHER" id="PTHR31212:SF4">
    <property type="entry name" value="ALPHA-KETOGLUTARATE-DEPENDENT DIOXYGENASE ALKB HOMOLOG 3"/>
    <property type="match status" value="1"/>
</dbReference>
<dbReference type="Gene3D" id="2.60.120.590">
    <property type="entry name" value="Alpha-ketoglutarate-dependent dioxygenase AlkB-like"/>
    <property type="match status" value="1"/>
</dbReference>
<dbReference type="Pfam" id="PF13532">
    <property type="entry name" value="2OG-FeII_Oxy_2"/>
    <property type="match status" value="1"/>
</dbReference>
<dbReference type="PANTHER" id="PTHR31212">
    <property type="entry name" value="ALPHA-KETOGLUTARATE-DEPENDENT DIOXYGENASE ALKB HOMOLOG 3"/>
    <property type="match status" value="1"/>
</dbReference>
<evidence type="ECO:0000313" key="11">
    <source>
        <dbReference type="Proteomes" id="UP000248917"/>
    </source>
</evidence>
<dbReference type="GO" id="GO:0006307">
    <property type="term" value="P:DNA alkylation repair"/>
    <property type="evidence" value="ECO:0007669"/>
    <property type="project" value="InterPro"/>
</dbReference>
<dbReference type="InterPro" id="IPR005123">
    <property type="entry name" value="Oxoglu/Fe-dep_dioxygenase_dom"/>
</dbReference>
<dbReference type="InterPro" id="IPR037151">
    <property type="entry name" value="AlkB-like_sf"/>
</dbReference>
<dbReference type="OrthoDB" id="190276at2"/>
<keyword evidence="11" id="KW-1185">Reference proteome</keyword>
<dbReference type="AlphaFoldDB" id="A0A326S2X1"/>
<dbReference type="GO" id="GO:0051213">
    <property type="term" value="F:dioxygenase activity"/>
    <property type="evidence" value="ECO:0007669"/>
    <property type="project" value="UniProtKB-KW"/>
</dbReference>
<evidence type="ECO:0000256" key="7">
    <source>
        <dbReference type="ARBA" id="ARBA00023004"/>
    </source>
</evidence>
<keyword evidence="8" id="KW-0234">DNA repair</keyword>
<dbReference type="RefSeq" id="WP_111391014.1">
    <property type="nucleotide sequence ID" value="NZ_JBKBOX010000002.1"/>
</dbReference>
<dbReference type="SUPFAM" id="SSF51197">
    <property type="entry name" value="Clavaminate synthase-like"/>
    <property type="match status" value="1"/>
</dbReference>
<keyword evidence="3" id="KW-0227">DNA damage</keyword>
<feature type="domain" description="Fe2OG dioxygenase" evidence="9">
    <location>
        <begin position="103"/>
        <end position="201"/>
    </location>
</feature>
<gene>
    <name evidence="10" type="ORF">CLV31_101201</name>
</gene>
<proteinExistence type="predicted"/>
<accession>A0A326S2X1</accession>
<dbReference type="GO" id="GO:0046872">
    <property type="term" value="F:metal ion binding"/>
    <property type="evidence" value="ECO:0007669"/>
    <property type="project" value="UniProtKB-KW"/>
</dbReference>
<dbReference type="GO" id="GO:0032451">
    <property type="term" value="F:demethylase activity"/>
    <property type="evidence" value="ECO:0007669"/>
    <property type="project" value="UniProtKB-ARBA"/>
</dbReference>
<dbReference type="InterPro" id="IPR032854">
    <property type="entry name" value="ALKBH3"/>
</dbReference>
<dbReference type="Proteomes" id="UP000248917">
    <property type="component" value="Unassembled WGS sequence"/>
</dbReference>
<reference evidence="10 11" key="1">
    <citation type="submission" date="2018-06" db="EMBL/GenBank/DDBJ databases">
        <title>Genomic Encyclopedia of Archaeal and Bacterial Type Strains, Phase II (KMG-II): from individual species to whole genera.</title>
        <authorList>
            <person name="Goeker M."/>
        </authorList>
    </citation>
    <scope>NUCLEOTIDE SEQUENCE [LARGE SCALE GENOMIC DNA]</scope>
    <source>
        <strain evidence="10 11">T4</strain>
    </source>
</reference>
<evidence type="ECO:0000256" key="6">
    <source>
        <dbReference type="ARBA" id="ARBA00023002"/>
    </source>
</evidence>
<sequence>MQQSIFGTNSQNLLPFEGESYLYSGFFTKTQSDRFLKVLVKELAWQQEPIWMFGKQVMQPRLTALYGDADKPYGYSGISMKPLDWTDELLEIRDLVRQHIGVEFTHVLCNYYRDGNDSMGWHRDNEAVLGKNPSIASVTFGATRIFQMRHHATKNHKIEIPLTHGSLLLMTGQSQHFWEHQLPKTKKVNSPRINLTFRKLI</sequence>
<organism evidence="10 11">
    <name type="scientific">Algoriphagus aquaeductus</name>
    <dbReference type="NCBI Taxonomy" id="475299"/>
    <lineage>
        <taxon>Bacteria</taxon>
        <taxon>Pseudomonadati</taxon>
        <taxon>Bacteroidota</taxon>
        <taxon>Cytophagia</taxon>
        <taxon>Cytophagales</taxon>
        <taxon>Cyclobacteriaceae</taxon>
        <taxon>Algoriphagus</taxon>
    </lineage>
</organism>